<dbReference type="PANTHER" id="PTHR43648:SF1">
    <property type="entry name" value="ELECTRON TRANSFER FLAVOPROTEIN BETA SUBUNIT LYSINE METHYLTRANSFERASE"/>
    <property type="match status" value="1"/>
</dbReference>
<keyword evidence="4" id="KW-1185">Reference proteome</keyword>
<evidence type="ECO:0000256" key="1">
    <source>
        <dbReference type="ARBA" id="ARBA00022603"/>
    </source>
</evidence>
<evidence type="ECO:0000313" key="4">
    <source>
        <dbReference type="Proteomes" id="UP000662572"/>
    </source>
</evidence>
<gene>
    <name evidence="3" type="ORF">GCM10011273_33230</name>
</gene>
<proteinExistence type="predicted"/>
<dbReference type="InterPro" id="IPR050078">
    <property type="entry name" value="Ribosomal_L11_MeTrfase_PrmA"/>
</dbReference>
<reference evidence="3" key="1">
    <citation type="journal article" date="2014" name="Int. J. Syst. Evol. Microbiol.">
        <title>Complete genome sequence of Corynebacterium casei LMG S-19264T (=DSM 44701T), isolated from a smear-ripened cheese.</title>
        <authorList>
            <consortium name="US DOE Joint Genome Institute (JGI-PGF)"/>
            <person name="Walter F."/>
            <person name="Albersmeier A."/>
            <person name="Kalinowski J."/>
            <person name="Ruckert C."/>
        </authorList>
    </citation>
    <scope>NUCLEOTIDE SEQUENCE</scope>
    <source>
        <strain evidence="3">KCTC 32296</strain>
    </source>
</reference>
<dbReference type="GO" id="GO:0016279">
    <property type="term" value="F:protein-lysine N-methyltransferase activity"/>
    <property type="evidence" value="ECO:0007669"/>
    <property type="project" value="TreeGrafter"/>
</dbReference>
<comment type="caution">
    <text evidence="3">The sequence shown here is derived from an EMBL/GenBank/DDBJ whole genome shotgun (WGS) entry which is preliminary data.</text>
</comment>
<dbReference type="AlphaFoldDB" id="A0A918QE54"/>
<dbReference type="Pfam" id="PF06325">
    <property type="entry name" value="PrmA"/>
    <property type="match status" value="1"/>
</dbReference>
<keyword evidence="3" id="KW-0689">Ribosomal protein</keyword>
<dbReference type="GO" id="GO:0005840">
    <property type="term" value="C:ribosome"/>
    <property type="evidence" value="ECO:0007669"/>
    <property type="project" value="UniProtKB-KW"/>
</dbReference>
<sequence length="215" mass="23188">MTVREDFIRANTKALPVPSVPQITLYQADDANALWQMTEADLDQHQLPPPFWAFAWSGGQALAKYVLETPDIVAGKTVLDLACGSGMVGIAAALAGAAHVICNDIDPYCEAAVSLNADLNHCQIDFLGGNLLTAGLPDVEVILAGDIAYERPMAEAMLTVLRAQVAKGKTVYIGDPHRTYFPKSGLMRCADYKITTSADLEDKPVKPATVWRLET</sequence>
<keyword evidence="2" id="KW-0808">Transferase</keyword>
<evidence type="ECO:0000256" key="2">
    <source>
        <dbReference type="ARBA" id="ARBA00022679"/>
    </source>
</evidence>
<organism evidence="3 4">
    <name type="scientific">Asticcacaulis endophyticus</name>
    <dbReference type="NCBI Taxonomy" id="1395890"/>
    <lineage>
        <taxon>Bacteria</taxon>
        <taxon>Pseudomonadati</taxon>
        <taxon>Pseudomonadota</taxon>
        <taxon>Alphaproteobacteria</taxon>
        <taxon>Caulobacterales</taxon>
        <taxon>Caulobacteraceae</taxon>
        <taxon>Asticcacaulis</taxon>
    </lineage>
</organism>
<dbReference type="InterPro" id="IPR029063">
    <property type="entry name" value="SAM-dependent_MTases_sf"/>
</dbReference>
<evidence type="ECO:0000313" key="3">
    <source>
        <dbReference type="EMBL" id="GGZ43741.1"/>
    </source>
</evidence>
<protein>
    <submittedName>
        <fullName evidence="3">Ribosomal protein L11 methyltransferase</fullName>
    </submittedName>
</protein>
<dbReference type="PANTHER" id="PTHR43648">
    <property type="entry name" value="ELECTRON TRANSFER FLAVOPROTEIN BETA SUBUNIT LYSINE METHYLTRANSFERASE"/>
    <property type="match status" value="1"/>
</dbReference>
<dbReference type="Proteomes" id="UP000662572">
    <property type="component" value="Unassembled WGS sequence"/>
</dbReference>
<accession>A0A918QE54</accession>
<dbReference type="EMBL" id="BMZB01000006">
    <property type="protein sequence ID" value="GGZ43741.1"/>
    <property type="molecule type" value="Genomic_DNA"/>
</dbReference>
<dbReference type="RefSeq" id="WP_189488680.1">
    <property type="nucleotide sequence ID" value="NZ_BMZB01000006.1"/>
</dbReference>
<keyword evidence="1 3" id="KW-0489">Methyltransferase</keyword>
<name>A0A918QE54_9CAUL</name>
<keyword evidence="3" id="KW-0687">Ribonucleoprotein</keyword>
<dbReference type="Gene3D" id="3.40.50.150">
    <property type="entry name" value="Vaccinia Virus protein VP39"/>
    <property type="match status" value="1"/>
</dbReference>
<dbReference type="GO" id="GO:0032259">
    <property type="term" value="P:methylation"/>
    <property type="evidence" value="ECO:0007669"/>
    <property type="project" value="UniProtKB-KW"/>
</dbReference>
<dbReference type="SUPFAM" id="SSF53335">
    <property type="entry name" value="S-adenosyl-L-methionine-dependent methyltransferases"/>
    <property type="match status" value="1"/>
</dbReference>
<reference evidence="3" key="2">
    <citation type="submission" date="2020-09" db="EMBL/GenBank/DDBJ databases">
        <authorList>
            <person name="Sun Q."/>
            <person name="Kim S."/>
        </authorList>
    </citation>
    <scope>NUCLEOTIDE SEQUENCE</scope>
    <source>
        <strain evidence="3">KCTC 32296</strain>
    </source>
</reference>
<dbReference type="CDD" id="cd02440">
    <property type="entry name" value="AdoMet_MTases"/>
    <property type="match status" value="1"/>
</dbReference>